<dbReference type="PANTHER" id="PTHR43008:SF4">
    <property type="entry name" value="CHAIN DEHYDROGENASE, PUTATIVE (AFU_ORTHOLOGUE AFUA_4G08710)-RELATED"/>
    <property type="match status" value="1"/>
</dbReference>
<keyword evidence="5" id="KW-1185">Reference proteome</keyword>
<dbReference type="Gene3D" id="3.40.50.720">
    <property type="entry name" value="NAD(P)-binding Rossmann-like Domain"/>
    <property type="match status" value="1"/>
</dbReference>
<dbReference type="PROSITE" id="PS00061">
    <property type="entry name" value="ADH_SHORT"/>
    <property type="match status" value="1"/>
</dbReference>
<dbReference type="EMBL" id="JANBVO010000007">
    <property type="protein sequence ID" value="KAJ9150757.1"/>
    <property type="molecule type" value="Genomic_DNA"/>
</dbReference>
<evidence type="ECO:0000256" key="1">
    <source>
        <dbReference type="ARBA" id="ARBA00006484"/>
    </source>
</evidence>
<keyword evidence="2" id="KW-0521">NADP</keyword>
<evidence type="ECO:0000256" key="3">
    <source>
        <dbReference type="ARBA" id="ARBA00023002"/>
    </source>
</evidence>
<proteinExistence type="inferred from homology"/>
<organism evidence="4 5">
    <name type="scientific">Pleurostoma richardsiae</name>
    <dbReference type="NCBI Taxonomy" id="41990"/>
    <lineage>
        <taxon>Eukaryota</taxon>
        <taxon>Fungi</taxon>
        <taxon>Dikarya</taxon>
        <taxon>Ascomycota</taxon>
        <taxon>Pezizomycotina</taxon>
        <taxon>Sordariomycetes</taxon>
        <taxon>Sordariomycetidae</taxon>
        <taxon>Calosphaeriales</taxon>
        <taxon>Pleurostomataceae</taxon>
        <taxon>Pleurostoma</taxon>
    </lineage>
</organism>
<dbReference type="InterPro" id="IPR020904">
    <property type="entry name" value="Sc_DH/Rdtase_CS"/>
</dbReference>
<dbReference type="AlphaFoldDB" id="A0AA38RZ67"/>
<dbReference type="PRINTS" id="PR00081">
    <property type="entry name" value="GDHRDH"/>
</dbReference>
<accession>A0AA38RZ67</accession>
<dbReference type="Pfam" id="PF13561">
    <property type="entry name" value="adh_short_C2"/>
    <property type="match status" value="1"/>
</dbReference>
<dbReference type="SUPFAM" id="SSF51735">
    <property type="entry name" value="NAD(P)-binding Rossmann-fold domains"/>
    <property type="match status" value="1"/>
</dbReference>
<evidence type="ECO:0000313" key="4">
    <source>
        <dbReference type="EMBL" id="KAJ9150757.1"/>
    </source>
</evidence>
<dbReference type="PRINTS" id="PR00080">
    <property type="entry name" value="SDRFAMILY"/>
</dbReference>
<dbReference type="GO" id="GO:0016616">
    <property type="term" value="F:oxidoreductase activity, acting on the CH-OH group of donors, NAD or NADP as acceptor"/>
    <property type="evidence" value="ECO:0007669"/>
    <property type="project" value="UniProtKB-ARBA"/>
</dbReference>
<sequence length="291" mass="31215">MTTDQSPTTGKAVLDRNPNKYLSRSVQDLLSLKGRTIVITGGGRGLGLAFAFAIAEAGGNVAIIDLLDKPHDHFHKLESEFDIKAKLYKSDVTDFTSLQATFDAIVDDFGRVDGLVTAAGICPDEPFLKRAPESVARCMSINVLGTYYAAQLAAAQMAKQVPTDFNRRGGSIVFIASIAAYVASKGQTTSDYCSSKGAVVSLAKALGVELAAMGIRVNSISPGYMLTDMTIDLCDRYPWLAEIMVNEPPMRRIGDRMDLKGPVVYLLSDASAYHTSDDLLITGGIHAGRLL</sequence>
<dbReference type="PANTHER" id="PTHR43008">
    <property type="entry name" value="BENZIL REDUCTASE"/>
    <property type="match status" value="1"/>
</dbReference>
<dbReference type="InterPro" id="IPR036291">
    <property type="entry name" value="NAD(P)-bd_dom_sf"/>
</dbReference>
<reference evidence="4" key="1">
    <citation type="submission" date="2022-07" db="EMBL/GenBank/DDBJ databases">
        <title>Fungi with potential for degradation of polypropylene.</title>
        <authorList>
            <person name="Gostincar C."/>
        </authorList>
    </citation>
    <scope>NUCLEOTIDE SEQUENCE</scope>
    <source>
        <strain evidence="4">EXF-13308</strain>
    </source>
</reference>
<comment type="caution">
    <text evidence="4">The sequence shown here is derived from an EMBL/GenBank/DDBJ whole genome shotgun (WGS) entry which is preliminary data.</text>
</comment>
<name>A0AA38RZ67_9PEZI</name>
<dbReference type="FunFam" id="3.40.50.720:FF:000084">
    <property type="entry name" value="Short-chain dehydrogenase reductase"/>
    <property type="match status" value="1"/>
</dbReference>
<gene>
    <name evidence="4" type="ORF">NKR23_g3329</name>
</gene>
<protein>
    <submittedName>
        <fullName evidence="4">NAD(P)-binding domain protein</fullName>
    </submittedName>
</protein>
<keyword evidence="3" id="KW-0560">Oxidoreductase</keyword>
<evidence type="ECO:0000256" key="2">
    <source>
        <dbReference type="ARBA" id="ARBA00022857"/>
    </source>
</evidence>
<comment type="similarity">
    <text evidence="1">Belongs to the short-chain dehydrogenases/reductases (SDR) family.</text>
</comment>
<dbReference type="GO" id="GO:0050664">
    <property type="term" value="F:oxidoreductase activity, acting on NAD(P)H, oxygen as acceptor"/>
    <property type="evidence" value="ECO:0007669"/>
    <property type="project" value="TreeGrafter"/>
</dbReference>
<dbReference type="InterPro" id="IPR002347">
    <property type="entry name" value="SDR_fam"/>
</dbReference>
<evidence type="ECO:0000313" key="5">
    <source>
        <dbReference type="Proteomes" id="UP001174694"/>
    </source>
</evidence>
<dbReference type="Proteomes" id="UP001174694">
    <property type="component" value="Unassembled WGS sequence"/>
</dbReference>